<evidence type="ECO:0000313" key="1">
    <source>
        <dbReference type="EMBL" id="RMH94060.1"/>
    </source>
</evidence>
<gene>
    <name evidence="1" type="ORF">EBB59_02535</name>
</gene>
<proteinExistence type="predicted"/>
<dbReference type="Proteomes" id="UP000275012">
    <property type="component" value="Unassembled WGS sequence"/>
</dbReference>
<evidence type="ECO:0000313" key="2">
    <source>
        <dbReference type="Proteomes" id="UP000275012"/>
    </source>
</evidence>
<accession>A0A3M2I265</accession>
<protein>
    <submittedName>
        <fullName evidence="1">Uncharacterized protein</fullName>
    </submittedName>
</protein>
<dbReference type="EMBL" id="RFLY01000003">
    <property type="protein sequence ID" value="RMH94060.1"/>
    <property type="molecule type" value="Genomic_DNA"/>
</dbReference>
<organism evidence="1 2">
    <name type="scientific">Solilutibacter pythonis</name>
    <dbReference type="NCBI Taxonomy" id="2483112"/>
    <lineage>
        <taxon>Bacteria</taxon>
        <taxon>Pseudomonadati</taxon>
        <taxon>Pseudomonadota</taxon>
        <taxon>Gammaproteobacteria</taxon>
        <taxon>Lysobacterales</taxon>
        <taxon>Lysobacteraceae</taxon>
        <taxon>Solilutibacter</taxon>
    </lineage>
</organism>
<sequence>MSQSITSLEVMSGVAALVFAVPRGYILSPVTRSEARPIDTAGAGCVDKGALLLTTAWPGPFTVTPDE</sequence>
<reference evidence="1 2" key="1">
    <citation type="submission" date="2018-10" db="EMBL/GenBank/DDBJ databases">
        <title>Proposal of Lysobacter pythonis sp. nov. isolated from royal pythons (Python regius).</title>
        <authorList>
            <person name="Hans-Juergen B."/>
            <person name="Huptas C."/>
            <person name="Sandra B."/>
            <person name="Igor L."/>
            <person name="Joachim S."/>
            <person name="Siegfried S."/>
            <person name="Mareike W."/>
            <person name="Peter K."/>
        </authorList>
    </citation>
    <scope>NUCLEOTIDE SEQUENCE [LARGE SCALE GENOMIC DNA]</scope>
    <source>
        <strain evidence="1 2">4284/11</strain>
    </source>
</reference>
<dbReference type="AlphaFoldDB" id="A0A3M2I265"/>
<name>A0A3M2I265_9GAMM</name>
<comment type="caution">
    <text evidence="1">The sequence shown here is derived from an EMBL/GenBank/DDBJ whole genome shotgun (WGS) entry which is preliminary data.</text>
</comment>
<keyword evidence="2" id="KW-1185">Reference proteome</keyword>